<gene>
    <name evidence="8" type="ORF">F0P94_02365</name>
</gene>
<dbReference type="AlphaFoldDB" id="A0A5N1J4V7"/>
<dbReference type="PANTHER" id="PTHR43304">
    <property type="entry name" value="PHYTOCHROME-LIKE PROTEIN CPH1"/>
    <property type="match status" value="1"/>
</dbReference>
<dbReference type="PROSITE" id="PS50109">
    <property type="entry name" value="HIS_KIN"/>
    <property type="match status" value="1"/>
</dbReference>
<reference evidence="8 9" key="1">
    <citation type="submission" date="2019-09" db="EMBL/GenBank/DDBJ databases">
        <title>Genome sequence of Adhaeribacter sp. M2.</title>
        <authorList>
            <person name="Srinivasan S."/>
        </authorList>
    </citation>
    <scope>NUCLEOTIDE SEQUENCE [LARGE SCALE GENOMIC DNA]</scope>
    <source>
        <strain evidence="8 9">M2</strain>
    </source>
</reference>
<dbReference type="InterPro" id="IPR052162">
    <property type="entry name" value="Sensor_kinase/Photoreceptor"/>
</dbReference>
<evidence type="ECO:0000313" key="8">
    <source>
        <dbReference type="EMBL" id="KAA9345946.1"/>
    </source>
</evidence>
<keyword evidence="3" id="KW-0597">Phosphoprotein</keyword>
<dbReference type="PRINTS" id="PR00344">
    <property type="entry name" value="BCTRLSENSOR"/>
</dbReference>
<evidence type="ECO:0000256" key="4">
    <source>
        <dbReference type="ARBA" id="ARBA00022679"/>
    </source>
</evidence>
<organism evidence="8 9">
    <name type="scientific">Adhaeribacter soli</name>
    <dbReference type="NCBI Taxonomy" id="2607655"/>
    <lineage>
        <taxon>Bacteria</taxon>
        <taxon>Pseudomonadati</taxon>
        <taxon>Bacteroidota</taxon>
        <taxon>Cytophagia</taxon>
        <taxon>Cytophagales</taxon>
        <taxon>Hymenobacteraceae</taxon>
        <taxon>Adhaeribacter</taxon>
    </lineage>
</organism>
<dbReference type="CDD" id="cd00082">
    <property type="entry name" value="HisKA"/>
    <property type="match status" value="1"/>
</dbReference>
<dbReference type="CDD" id="cd00075">
    <property type="entry name" value="HATPase"/>
    <property type="match status" value="1"/>
</dbReference>
<dbReference type="InterPro" id="IPR035965">
    <property type="entry name" value="PAS-like_dom_sf"/>
</dbReference>
<comment type="caution">
    <text evidence="8">The sequence shown here is derived from an EMBL/GenBank/DDBJ whole genome shotgun (WGS) entry which is preliminary data.</text>
</comment>
<evidence type="ECO:0000256" key="1">
    <source>
        <dbReference type="ARBA" id="ARBA00000085"/>
    </source>
</evidence>
<protein>
    <recommendedName>
        <fullName evidence="2">histidine kinase</fullName>
        <ecNumber evidence="2">2.7.13.3</ecNumber>
    </recommendedName>
</protein>
<dbReference type="SUPFAM" id="SSF55874">
    <property type="entry name" value="ATPase domain of HSP90 chaperone/DNA topoisomerase II/histidine kinase"/>
    <property type="match status" value="1"/>
</dbReference>
<name>A0A5N1J4V7_9BACT</name>
<dbReference type="InterPro" id="IPR003594">
    <property type="entry name" value="HATPase_dom"/>
</dbReference>
<sequence length="357" mass="40604">MPDATFKYERFFELSPDLLCIAGFDGYFKKINAAVPKLLGYSLDELYARPINDFVHPEDQWHTSEVRQELTKAKPLNNFENRYVTKAGAIVWLSWTSQPIESDQLIFAIAKNITHKKRQEAERNALLADLTRINKELKQFNYTTSHDLRSPVNNLLSIFSLLDISNVKDAKTAKFLEVLKMSGHQLKQSMDNYLDLLREKNKLHAQVEEISLEENLQVVLQSIGSLVQTAKATIRINFSEVKTVRFNKVYLQSIFLNLITNAIKYAQPAKFPDISIYSEKQNGLKKLIVADNGQGFDLEKTGDRIFGLHQKFHEHADSKGIGLYLVHSHVTALGGQVSVESKPNEGATFTIKFAPEF</sequence>
<dbReference type="CDD" id="cd00130">
    <property type="entry name" value="PAS"/>
    <property type="match status" value="1"/>
</dbReference>
<dbReference type="Pfam" id="PF08447">
    <property type="entry name" value="PAS_3"/>
    <property type="match status" value="1"/>
</dbReference>
<dbReference type="EC" id="2.7.13.3" evidence="2"/>
<dbReference type="SMART" id="SM00091">
    <property type="entry name" value="PAS"/>
    <property type="match status" value="1"/>
</dbReference>
<dbReference type="Gene3D" id="3.30.565.10">
    <property type="entry name" value="Histidine kinase-like ATPase, C-terminal domain"/>
    <property type="match status" value="1"/>
</dbReference>
<proteinExistence type="predicted"/>
<dbReference type="Gene3D" id="1.10.287.130">
    <property type="match status" value="1"/>
</dbReference>
<keyword evidence="4" id="KW-0808">Transferase</keyword>
<feature type="domain" description="Histidine kinase" evidence="6">
    <location>
        <begin position="143"/>
        <end position="357"/>
    </location>
</feature>
<keyword evidence="5" id="KW-0418">Kinase</keyword>
<keyword evidence="9" id="KW-1185">Reference proteome</keyword>
<evidence type="ECO:0000313" key="9">
    <source>
        <dbReference type="Proteomes" id="UP000326570"/>
    </source>
</evidence>
<comment type="catalytic activity">
    <reaction evidence="1">
        <text>ATP + protein L-histidine = ADP + protein N-phospho-L-histidine.</text>
        <dbReference type="EC" id="2.7.13.3"/>
    </reaction>
</comment>
<dbReference type="RefSeq" id="WP_150902089.1">
    <property type="nucleotide sequence ID" value="NZ_VTWT01000001.1"/>
</dbReference>
<dbReference type="EMBL" id="VTWT01000001">
    <property type="protein sequence ID" value="KAA9345946.1"/>
    <property type="molecule type" value="Genomic_DNA"/>
</dbReference>
<dbReference type="InterPro" id="IPR000014">
    <property type="entry name" value="PAS"/>
</dbReference>
<dbReference type="PROSITE" id="PS50112">
    <property type="entry name" value="PAS"/>
    <property type="match status" value="1"/>
</dbReference>
<dbReference type="Gene3D" id="3.30.450.20">
    <property type="entry name" value="PAS domain"/>
    <property type="match status" value="1"/>
</dbReference>
<dbReference type="InterPro" id="IPR005467">
    <property type="entry name" value="His_kinase_dom"/>
</dbReference>
<dbReference type="InterPro" id="IPR013655">
    <property type="entry name" value="PAS_fold_3"/>
</dbReference>
<dbReference type="NCBIfam" id="TIGR00229">
    <property type="entry name" value="sensory_box"/>
    <property type="match status" value="1"/>
</dbReference>
<dbReference type="Proteomes" id="UP000326570">
    <property type="component" value="Unassembled WGS sequence"/>
</dbReference>
<evidence type="ECO:0000256" key="5">
    <source>
        <dbReference type="ARBA" id="ARBA00022777"/>
    </source>
</evidence>
<dbReference type="Pfam" id="PF02518">
    <property type="entry name" value="HATPase_c"/>
    <property type="match status" value="1"/>
</dbReference>
<dbReference type="InterPro" id="IPR003661">
    <property type="entry name" value="HisK_dim/P_dom"/>
</dbReference>
<evidence type="ECO:0000259" key="7">
    <source>
        <dbReference type="PROSITE" id="PS50112"/>
    </source>
</evidence>
<dbReference type="InterPro" id="IPR036097">
    <property type="entry name" value="HisK_dim/P_sf"/>
</dbReference>
<feature type="domain" description="PAS" evidence="7">
    <location>
        <begin position="4"/>
        <end position="74"/>
    </location>
</feature>
<evidence type="ECO:0000259" key="6">
    <source>
        <dbReference type="PROSITE" id="PS50109"/>
    </source>
</evidence>
<dbReference type="InterPro" id="IPR036890">
    <property type="entry name" value="HATPase_C_sf"/>
</dbReference>
<dbReference type="SMART" id="SM00387">
    <property type="entry name" value="HATPase_c"/>
    <property type="match status" value="1"/>
</dbReference>
<dbReference type="InterPro" id="IPR004358">
    <property type="entry name" value="Sig_transdc_His_kin-like_C"/>
</dbReference>
<evidence type="ECO:0000256" key="2">
    <source>
        <dbReference type="ARBA" id="ARBA00012438"/>
    </source>
</evidence>
<evidence type="ECO:0000256" key="3">
    <source>
        <dbReference type="ARBA" id="ARBA00022553"/>
    </source>
</evidence>
<dbReference type="SUPFAM" id="SSF55785">
    <property type="entry name" value="PYP-like sensor domain (PAS domain)"/>
    <property type="match status" value="1"/>
</dbReference>
<accession>A0A5N1J4V7</accession>
<dbReference type="GO" id="GO:0000155">
    <property type="term" value="F:phosphorelay sensor kinase activity"/>
    <property type="evidence" value="ECO:0007669"/>
    <property type="project" value="InterPro"/>
</dbReference>
<dbReference type="PANTHER" id="PTHR43304:SF1">
    <property type="entry name" value="PAC DOMAIN-CONTAINING PROTEIN"/>
    <property type="match status" value="1"/>
</dbReference>
<dbReference type="SUPFAM" id="SSF47384">
    <property type="entry name" value="Homodimeric domain of signal transducing histidine kinase"/>
    <property type="match status" value="1"/>
</dbReference>